<feature type="region of interest" description="Disordered" evidence="2">
    <location>
        <begin position="691"/>
        <end position="767"/>
    </location>
</feature>
<feature type="compositionally biased region" description="Basic and acidic residues" evidence="2">
    <location>
        <begin position="167"/>
        <end position="179"/>
    </location>
</feature>
<feature type="region of interest" description="Disordered" evidence="2">
    <location>
        <begin position="191"/>
        <end position="429"/>
    </location>
</feature>
<dbReference type="EMBL" id="JARAKH010000007">
    <property type="protein sequence ID" value="KAK8402782.1"/>
    <property type="molecule type" value="Genomic_DNA"/>
</dbReference>
<feature type="region of interest" description="Disordered" evidence="2">
    <location>
        <begin position="106"/>
        <end position="179"/>
    </location>
</feature>
<sequence length="1040" mass="114632">MAGGCMPPRPPRLSVPSSVWQVAYGLAPLRPLYWLPVNSVGDVCRRWCRGVRAAGRGCMLCLGRSNYFRFNHPAEAQQMRAILPNARISMVPINFYPGVDNPEYFHMSGDGAPSPPGSLGGSAPTTPGETKPPVPPRKTPPSMLVLPSTPPATEDKVPRSEPLTGSPRDHPPPYDEETMSRPARDIVKTHHHLSHHHYHNHNSTSNHQHHHPMNDDDNYINSSIIGTNSIASSSNRSSRRQECEDSDSESDPPPEVPPRSEASQGSTTTTSINGLAGGRTSKPLLGGEYIYTKSDLPPPLAPPRPQQLGAMESRGRPRHGVLSGHDLCPQHHVPLPSPTATLPGPHHPNPHPHSPPPSSSPRPCVLSHPHRPPRTPTSATVRPLTPNAHQPSPSNPHHSNTYHAHHPSPARAHCGSGASVGSPSMSASMSASWAPGLVREDSRTHTRCSLEDLRHSELKKQQAVEERVKEQEVASAERARLEEILTLCAEYERQQQQQQQQGTAQGTSPRAPQLMPHHHSPHYTLTQNRIKTNGSLPRDKRLPSSPPPTGLPTTPTSSPTPTPPAASSLSGSSLKTPTTNSEDELSAIFSFDHSDVISPGNRTASLTRSGTLPSYHPFPNPAPLQVPSHSPSPSSPKSPYENVSPSYLTYPMPQSPRTRIKTIVGKERADRRDNCEIIENRMAISEFQGGASECKKIRSPRTTKESARNKENRSPFMRSDPLNSPEALSPPPRPPRSPRIERSVLGDSPTLNKMNNNTSSLSRDSDAAGIHMSSSVCSEILARTEERVHTYENSSCHVMVQSRLGCSKDTVDHSRDPHVPTSPRDKSETGASGYDATEDEERGCNKVLEEHIIKNIQDTFNIDDVPGEIERLRGIKNETLQSVTDLKRSVTELENTEDEALRELEVERALLEGELAPQREKAAMEEERLAALLQKSQELEERCNQERHHHQEAIEACRSRLEEAERDLDQLESKSENFTGTTDEETEMLETLKAQHEAVEAERKFFFFYIRWKKAKKVSVRCIKCVQHGGCCVLVAVSNI</sequence>
<feature type="compositionally biased region" description="Pro residues" evidence="2">
    <location>
        <begin position="130"/>
        <end position="139"/>
    </location>
</feature>
<feature type="compositionally biased region" description="Basic and acidic residues" evidence="2">
    <location>
        <begin position="702"/>
        <end position="713"/>
    </location>
</feature>
<proteinExistence type="predicted"/>
<feature type="compositionally biased region" description="Basic residues" evidence="2">
    <location>
        <begin position="191"/>
        <end position="200"/>
    </location>
</feature>
<feature type="compositionally biased region" description="Polar residues" evidence="2">
    <location>
        <begin position="600"/>
        <end position="612"/>
    </location>
</feature>
<dbReference type="AlphaFoldDB" id="A0AAW0UWV5"/>
<feature type="region of interest" description="Disordered" evidence="2">
    <location>
        <begin position="455"/>
        <end position="475"/>
    </location>
</feature>
<feature type="compositionally biased region" description="Low complexity" evidence="2">
    <location>
        <begin position="565"/>
        <end position="579"/>
    </location>
</feature>
<feature type="compositionally biased region" description="Polar residues" evidence="2">
    <location>
        <begin position="264"/>
        <end position="273"/>
    </location>
</feature>
<comment type="caution">
    <text evidence="3">The sequence shown here is derived from an EMBL/GenBank/DDBJ whole genome shotgun (WGS) entry which is preliminary data.</text>
</comment>
<reference evidence="3 4" key="1">
    <citation type="submission" date="2023-03" db="EMBL/GenBank/DDBJ databases">
        <title>High-quality genome of Scylla paramamosain provides insights in environmental adaptation.</title>
        <authorList>
            <person name="Zhang L."/>
        </authorList>
    </citation>
    <scope>NUCLEOTIDE SEQUENCE [LARGE SCALE GENOMIC DNA]</scope>
    <source>
        <strain evidence="3">LZ_2023a</strain>
        <tissue evidence="3">Muscle</tissue>
    </source>
</reference>
<gene>
    <name evidence="3" type="ORF">O3P69_000836</name>
</gene>
<evidence type="ECO:0000256" key="2">
    <source>
        <dbReference type="SAM" id="MobiDB-lite"/>
    </source>
</evidence>
<keyword evidence="1" id="KW-0175">Coiled coil</keyword>
<feature type="compositionally biased region" description="Pro residues" evidence="2">
    <location>
        <begin position="345"/>
        <end position="360"/>
    </location>
</feature>
<evidence type="ECO:0000256" key="1">
    <source>
        <dbReference type="SAM" id="Coils"/>
    </source>
</evidence>
<dbReference type="PANTHER" id="PTHR12156:SF5">
    <property type="entry name" value="FI18040P1"/>
    <property type="match status" value="1"/>
</dbReference>
<organism evidence="3 4">
    <name type="scientific">Scylla paramamosain</name>
    <name type="common">Mud crab</name>
    <dbReference type="NCBI Taxonomy" id="85552"/>
    <lineage>
        <taxon>Eukaryota</taxon>
        <taxon>Metazoa</taxon>
        <taxon>Ecdysozoa</taxon>
        <taxon>Arthropoda</taxon>
        <taxon>Crustacea</taxon>
        <taxon>Multicrustacea</taxon>
        <taxon>Malacostraca</taxon>
        <taxon>Eumalacostraca</taxon>
        <taxon>Eucarida</taxon>
        <taxon>Decapoda</taxon>
        <taxon>Pleocyemata</taxon>
        <taxon>Brachyura</taxon>
        <taxon>Eubrachyura</taxon>
        <taxon>Portunoidea</taxon>
        <taxon>Portunidae</taxon>
        <taxon>Portuninae</taxon>
        <taxon>Scylla</taxon>
    </lineage>
</organism>
<dbReference type="PANTHER" id="PTHR12156">
    <property type="entry name" value="PLECKSTRIN HOMOLOGY-LIKE DOMAIN, FAMILY B, MEMBER 3"/>
    <property type="match status" value="1"/>
</dbReference>
<feature type="compositionally biased region" description="Polar residues" evidence="2">
    <location>
        <begin position="219"/>
        <end position="231"/>
    </location>
</feature>
<accession>A0AAW0UWV5</accession>
<feature type="region of interest" description="Disordered" evidence="2">
    <location>
        <begin position="808"/>
        <end position="841"/>
    </location>
</feature>
<dbReference type="PRINTS" id="PR01217">
    <property type="entry name" value="PRICHEXTENSN"/>
</dbReference>
<feature type="compositionally biased region" description="Pro residues" evidence="2">
    <location>
        <begin position="296"/>
        <end position="305"/>
    </location>
</feature>
<feature type="compositionally biased region" description="Polar residues" evidence="2">
    <location>
        <begin position="749"/>
        <end position="762"/>
    </location>
</feature>
<name>A0AAW0UWV5_SCYPA</name>
<feature type="coiled-coil region" evidence="1">
    <location>
        <begin position="883"/>
        <end position="1002"/>
    </location>
</feature>
<feature type="compositionally biased region" description="Low complexity" evidence="2">
    <location>
        <begin position="415"/>
        <end position="429"/>
    </location>
</feature>
<evidence type="ECO:0000313" key="4">
    <source>
        <dbReference type="Proteomes" id="UP001487740"/>
    </source>
</evidence>
<feature type="compositionally biased region" description="Polar residues" evidence="2">
    <location>
        <begin position="523"/>
        <end position="535"/>
    </location>
</feature>
<dbReference type="InterPro" id="IPR052212">
    <property type="entry name" value="PH-like_domain"/>
</dbReference>
<protein>
    <submittedName>
        <fullName evidence="3">Uncharacterized protein</fullName>
    </submittedName>
</protein>
<feature type="compositionally biased region" description="Basic and acidic residues" evidence="2">
    <location>
        <begin position="809"/>
        <end position="828"/>
    </location>
</feature>
<feature type="region of interest" description="Disordered" evidence="2">
    <location>
        <begin position="492"/>
        <end position="581"/>
    </location>
</feature>
<feature type="compositionally biased region" description="Pro residues" evidence="2">
    <location>
        <begin position="728"/>
        <end position="737"/>
    </location>
</feature>
<evidence type="ECO:0000313" key="3">
    <source>
        <dbReference type="EMBL" id="KAK8402782.1"/>
    </source>
</evidence>
<feature type="region of interest" description="Disordered" evidence="2">
    <location>
        <begin position="594"/>
        <end position="654"/>
    </location>
</feature>
<dbReference type="Proteomes" id="UP001487740">
    <property type="component" value="Unassembled WGS sequence"/>
</dbReference>
<feature type="compositionally biased region" description="Low complexity" evidence="2">
    <location>
        <begin position="627"/>
        <end position="639"/>
    </location>
</feature>
<feature type="compositionally biased region" description="Polar residues" evidence="2">
    <location>
        <begin position="387"/>
        <end position="402"/>
    </location>
</feature>
<keyword evidence="4" id="KW-1185">Reference proteome</keyword>